<feature type="domain" description="PNPLA" evidence="5">
    <location>
        <begin position="35"/>
        <end position="228"/>
    </location>
</feature>
<evidence type="ECO:0000259" key="5">
    <source>
        <dbReference type="PROSITE" id="PS51635"/>
    </source>
</evidence>
<accession>A0A2S5KH94</accession>
<dbReference type="GO" id="GO:0016042">
    <property type="term" value="P:lipid catabolic process"/>
    <property type="evidence" value="ECO:0007669"/>
    <property type="project" value="UniProtKB-UniRule"/>
</dbReference>
<keyword evidence="2 4" id="KW-0442">Lipid degradation</keyword>
<dbReference type="Gene3D" id="3.40.1090.10">
    <property type="entry name" value="Cytosolic phospholipase A2 catalytic domain"/>
    <property type="match status" value="2"/>
</dbReference>
<dbReference type="Proteomes" id="UP000238196">
    <property type="component" value="Unassembled WGS sequence"/>
</dbReference>
<name>A0A2S5KH94_9PROT</name>
<dbReference type="InterPro" id="IPR050301">
    <property type="entry name" value="NTE"/>
</dbReference>
<evidence type="ECO:0000256" key="4">
    <source>
        <dbReference type="PROSITE-ProRule" id="PRU01161"/>
    </source>
</evidence>
<feature type="active site" description="Nucleophile" evidence="4">
    <location>
        <position position="69"/>
    </location>
</feature>
<dbReference type="InterPro" id="IPR002641">
    <property type="entry name" value="PNPLA_dom"/>
</dbReference>
<feature type="short sequence motif" description="GXSXG" evidence="4">
    <location>
        <begin position="67"/>
        <end position="71"/>
    </location>
</feature>
<evidence type="ECO:0000256" key="2">
    <source>
        <dbReference type="ARBA" id="ARBA00022963"/>
    </source>
</evidence>
<dbReference type="GO" id="GO:0016787">
    <property type="term" value="F:hydrolase activity"/>
    <property type="evidence" value="ECO:0007669"/>
    <property type="project" value="UniProtKB-UniRule"/>
</dbReference>
<sequence>MSHRTIIADGDDQASEKAKETVMARLFQRNPQLNLALQGGGAHGAFTWGVLDYLLEDGYCEFEGISGTSAGAMNAVAMAHGWMAQGREGARQALQDFWQAVASSAPFQLASQNDNDQLTVSPALNFVMGLTHYFSPYQLNPMDHNPLRKIVESQFDFARLSQRSPFKLFIAATNANTGHLRLFHRHELTADALLASACLPTLHHSIEIEGEPYWDGGYSANPAIFPLFYECKSDDILLILLSPMRLGELPRSAQEIKNRAMDIAFNSAFLREMRMIVQARDFAGLSWLPYGRLERNLARIRFHMIDPDERMFALPTESKLVAYLPFFEMLRDMGRVQAALWMDSHRQQLGKDSTIDLKALFGQGL</sequence>
<feature type="short sequence motif" description="GXGXXG" evidence="4">
    <location>
        <begin position="39"/>
        <end position="44"/>
    </location>
</feature>
<dbReference type="SUPFAM" id="SSF52151">
    <property type="entry name" value="FabD/lysophospholipase-like"/>
    <property type="match status" value="1"/>
</dbReference>
<dbReference type="PANTHER" id="PTHR14226">
    <property type="entry name" value="NEUROPATHY TARGET ESTERASE/SWISS CHEESE D.MELANOGASTER"/>
    <property type="match status" value="1"/>
</dbReference>
<keyword evidence="1 4" id="KW-0378">Hydrolase</keyword>
<evidence type="ECO:0000313" key="6">
    <source>
        <dbReference type="EMBL" id="PPC74184.1"/>
    </source>
</evidence>
<dbReference type="PANTHER" id="PTHR14226:SF78">
    <property type="entry name" value="SLR0060 PROTEIN"/>
    <property type="match status" value="1"/>
</dbReference>
<protein>
    <submittedName>
        <fullName evidence="6">Esterase</fullName>
    </submittedName>
</protein>
<dbReference type="Pfam" id="PF01734">
    <property type="entry name" value="Patatin"/>
    <property type="match status" value="1"/>
</dbReference>
<organism evidence="6 7">
    <name type="scientific">Proteobacteria bacterium 228</name>
    <dbReference type="NCBI Taxonomy" id="2083153"/>
    <lineage>
        <taxon>Bacteria</taxon>
        <taxon>Pseudomonadati</taxon>
        <taxon>Pseudomonadota</taxon>
    </lineage>
</organism>
<comment type="caution">
    <text evidence="6">The sequence shown here is derived from an EMBL/GenBank/DDBJ whole genome shotgun (WGS) entry which is preliminary data.</text>
</comment>
<dbReference type="EMBL" id="PRLP01000167">
    <property type="protein sequence ID" value="PPC74184.1"/>
    <property type="molecule type" value="Genomic_DNA"/>
</dbReference>
<dbReference type="OrthoDB" id="9770965at2"/>
<dbReference type="InterPro" id="IPR016035">
    <property type="entry name" value="Acyl_Trfase/lysoPLipase"/>
</dbReference>
<evidence type="ECO:0000256" key="1">
    <source>
        <dbReference type="ARBA" id="ARBA00022801"/>
    </source>
</evidence>
<gene>
    <name evidence="6" type="ORF">C4K68_27670</name>
</gene>
<evidence type="ECO:0000313" key="7">
    <source>
        <dbReference type="Proteomes" id="UP000238196"/>
    </source>
</evidence>
<keyword evidence="3 4" id="KW-0443">Lipid metabolism</keyword>
<evidence type="ECO:0000256" key="3">
    <source>
        <dbReference type="ARBA" id="ARBA00023098"/>
    </source>
</evidence>
<reference evidence="6 7" key="1">
    <citation type="submission" date="2018-02" db="EMBL/GenBank/DDBJ databases">
        <title>novel marine gammaproteobacteria from coastal saline agro ecosystem.</title>
        <authorList>
            <person name="Krishnan R."/>
            <person name="Ramesh Kumar N."/>
        </authorList>
    </citation>
    <scope>NUCLEOTIDE SEQUENCE [LARGE SCALE GENOMIC DNA]</scope>
    <source>
        <strain evidence="6 7">228</strain>
    </source>
</reference>
<feature type="active site" description="Proton acceptor" evidence="4">
    <location>
        <position position="215"/>
    </location>
</feature>
<feature type="short sequence motif" description="DGA/G" evidence="4">
    <location>
        <begin position="215"/>
        <end position="217"/>
    </location>
</feature>
<dbReference type="AlphaFoldDB" id="A0A2S5KH94"/>
<proteinExistence type="predicted"/>
<dbReference type="PROSITE" id="PS51635">
    <property type="entry name" value="PNPLA"/>
    <property type="match status" value="1"/>
</dbReference>